<protein>
    <recommendedName>
        <fullName evidence="4">DUF1640 domain-containing protein</fullName>
    </recommendedName>
</protein>
<evidence type="ECO:0000256" key="1">
    <source>
        <dbReference type="SAM" id="Phobius"/>
    </source>
</evidence>
<evidence type="ECO:0000313" key="2">
    <source>
        <dbReference type="EMBL" id="MQA22789.1"/>
    </source>
</evidence>
<evidence type="ECO:0008006" key="4">
    <source>
        <dbReference type="Google" id="ProtNLM"/>
    </source>
</evidence>
<dbReference type="Proteomes" id="UP000444318">
    <property type="component" value="Unassembled WGS sequence"/>
</dbReference>
<feature type="transmembrane region" description="Helical" evidence="1">
    <location>
        <begin position="95"/>
        <end position="115"/>
    </location>
</feature>
<proteinExistence type="predicted"/>
<name>A0A843SET4_9BURK</name>
<keyword evidence="1" id="KW-1133">Transmembrane helix</keyword>
<gene>
    <name evidence="2" type="ORF">GEV01_25020</name>
</gene>
<keyword evidence="1" id="KW-0812">Transmembrane</keyword>
<evidence type="ECO:0000313" key="3">
    <source>
        <dbReference type="Proteomes" id="UP000444318"/>
    </source>
</evidence>
<dbReference type="RefSeq" id="WP_152808215.1">
    <property type="nucleotide sequence ID" value="NZ_WHUF01000007.1"/>
</dbReference>
<sequence length="118" mass="13357">MNGNNQPQQEQHRIAKRVAHLETAIDYQGKAVQDLREEMLAGFVRTDAGFVRTDVGFVRVDANFTRVDAEFARVHAEFVRVHEQLTKIRTVDFRILLSICLSTALGTMSLVVKLFGLL</sequence>
<dbReference type="AlphaFoldDB" id="A0A843SET4"/>
<organism evidence="2 3">
    <name type="scientific">Rugamonas rivuli</name>
    <dbReference type="NCBI Taxonomy" id="2743358"/>
    <lineage>
        <taxon>Bacteria</taxon>
        <taxon>Pseudomonadati</taxon>
        <taxon>Pseudomonadota</taxon>
        <taxon>Betaproteobacteria</taxon>
        <taxon>Burkholderiales</taxon>
        <taxon>Oxalobacteraceae</taxon>
        <taxon>Telluria group</taxon>
        <taxon>Rugamonas</taxon>
    </lineage>
</organism>
<accession>A0A843SET4</accession>
<dbReference type="EMBL" id="WHUF01000007">
    <property type="protein sequence ID" value="MQA22789.1"/>
    <property type="molecule type" value="Genomic_DNA"/>
</dbReference>
<reference evidence="2 3" key="1">
    <citation type="submission" date="2019-10" db="EMBL/GenBank/DDBJ databases">
        <title>Two novel species isolated from a subtropical stream in China.</title>
        <authorList>
            <person name="Lu H."/>
        </authorList>
    </citation>
    <scope>NUCLEOTIDE SEQUENCE [LARGE SCALE GENOMIC DNA]</scope>
    <source>
        <strain evidence="2 3">FT103W</strain>
    </source>
</reference>
<keyword evidence="3" id="KW-1185">Reference proteome</keyword>
<comment type="caution">
    <text evidence="2">The sequence shown here is derived from an EMBL/GenBank/DDBJ whole genome shotgun (WGS) entry which is preliminary data.</text>
</comment>
<keyword evidence="1" id="KW-0472">Membrane</keyword>